<name>A0ABS8IS74_9BURK</name>
<feature type="region of interest" description="Disordered" evidence="1">
    <location>
        <begin position="71"/>
        <end position="96"/>
    </location>
</feature>
<dbReference type="Proteomes" id="UP001198701">
    <property type="component" value="Unassembled WGS sequence"/>
</dbReference>
<dbReference type="PROSITE" id="PS51257">
    <property type="entry name" value="PROKAR_LIPOPROTEIN"/>
    <property type="match status" value="1"/>
</dbReference>
<gene>
    <name evidence="3" type="ORF">LMJ30_06875</name>
</gene>
<evidence type="ECO:0000313" key="3">
    <source>
        <dbReference type="EMBL" id="MCC6070677.1"/>
    </source>
</evidence>
<evidence type="ECO:0000256" key="2">
    <source>
        <dbReference type="SAM" id="SignalP"/>
    </source>
</evidence>
<protein>
    <recommendedName>
        <fullName evidence="5">Lipoprotein</fullName>
    </recommendedName>
</protein>
<keyword evidence="2" id="KW-0732">Signal</keyword>
<organism evidence="3 4">
    <name type="scientific">Massilia agrisoli</name>
    <dbReference type="NCBI Taxonomy" id="2892444"/>
    <lineage>
        <taxon>Bacteria</taxon>
        <taxon>Pseudomonadati</taxon>
        <taxon>Pseudomonadota</taxon>
        <taxon>Betaproteobacteria</taxon>
        <taxon>Burkholderiales</taxon>
        <taxon>Oxalobacteraceae</taxon>
        <taxon>Telluria group</taxon>
        <taxon>Massilia</taxon>
    </lineage>
</organism>
<keyword evidence="4" id="KW-1185">Reference proteome</keyword>
<comment type="caution">
    <text evidence="3">The sequence shown here is derived from an EMBL/GenBank/DDBJ whole genome shotgun (WGS) entry which is preliminary data.</text>
</comment>
<feature type="chain" id="PRO_5045876737" description="Lipoprotein" evidence="2">
    <location>
        <begin position="25"/>
        <end position="96"/>
    </location>
</feature>
<feature type="signal peptide" evidence="2">
    <location>
        <begin position="1"/>
        <end position="24"/>
    </location>
</feature>
<reference evidence="3 4" key="1">
    <citation type="submission" date="2021-11" db="EMBL/GenBank/DDBJ databases">
        <authorList>
            <person name="Huq M.A."/>
        </authorList>
    </citation>
    <scope>NUCLEOTIDE SEQUENCE [LARGE SCALE GENOMIC DNA]</scope>
    <source>
        <strain evidence="3 4">MAHUQ-52</strain>
    </source>
</reference>
<accession>A0ABS8IS74</accession>
<proteinExistence type="predicted"/>
<evidence type="ECO:0008006" key="5">
    <source>
        <dbReference type="Google" id="ProtNLM"/>
    </source>
</evidence>
<evidence type="ECO:0000313" key="4">
    <source>
        <dbReference type="Proteomes" id="UP001198701"/>
    </source>
</evidence>
<evidence type="ECO:0000256" key="1">
    <source>
        <dbReference type="SAM" id="MobiDB-lite"/>
    </source>
</evidence>
<dbReference type="EMBL" id="JAJHPV010000010">
    <property type="protein sequence ID" value="MCC6070677.1"/>
    <property type="molecule type" value="Genomic_DNA"/>
</dbReference>
<sequence>MDTRLSISRSLSLLALAATLAACAETTPRWDSTFGNSVRSTFAAQVINPAAVRNSNPVVGVDGRAAMAAQKKYESGEGAQEPASPPTPMMIGSASK</sequence>
<dbReference type="RefSeq" id="WP_229431601.1">
    <property type="nucleotide sequence ID" value="NZ_JAJHPV010000010.1"/>
</dbReference>